<evidence type="ECO:0000256" key="4">
    <source>
        <dbReference type="ARBA" id="ARBA00022643"/>
    </source>
</evidence>
<feature type="transmembrane region" description="Helical" evidence="10">
    <location>
        <begin position="23"/>
        <end position="41"/>
    </location>
</feature>
<dbReference type="InterPro" id="IPR011303">
    <property type="entry name" value="RnfD_bac"/>
</dbReference>
<keyword evidence="1 10" id="KW-0813">Transport</keyword>
<dbReference type="GO" id="GO:0022900">
    <property type="term" value="P:electron transport chain"/>
    <property type="evidence" value="ECO:0007669"/>
    <property type="project" value="UniProtKB-UniRule"/>
</dbReference>
<keyword evidence="8 10" id="KW-1133">Transmembrane helix</keyword>
<dbReference type="InterPro" id="IPR004338">
    <property type="entry name" value="NqrB/RnfD"/>
</dbReference>
<dbReference type="GO" id="GO:0005886">
    <property type="term" value="C:plasma membrane"/>
    <property type="evidence" value="ECO:0007669"/>
    <property type="project" value="UniProtKB-SubCell"/>
</dbReference>
<feature type="transmembrane region" description="Helical" evidence="10">
    <location>
        <begin position="97"/>
        <end position="115"/>
    </location>
</feature>
<dbReference type="eggNOG" id="COG4658">
    <property type="taxonomic scope" value="Bacteria"/>
</dbReference>
<proteinExistence type="inferred from homology"/>
<feature type="transmembrane region" description="Helical" evidence="10">
    <location>
        <begin position="210"/>
        <end position="229"/>
    </location>
</feature>
<comment type="subcellular location">
    <subcellularLocation>
        <location evidence="10">Cell inner membrane</location>
        <topology evidence="10">Multi-pass membrane protein</topology>
    </subcellularLocation>
</comment>
<reference evidence="11 12" key="1">
    <citation type="submission" date="2008-06" db="EMBL/GenBank/DDBJ databases">
        <title>Complete sequence of Chloroherpeton thalassium ATCC 35110.</title>
        <authorList>
            <consortium name="US DOE Joint Genome Institute"/>
            <person name="Lucas S."/>
            <person name="Copeland A."/>
            <person name="Lapidus A."/>
            <person name="Glavina del Rio T."/>
            <person name="Dalin E."/>
            <person name="Tice H."/>
            <person name="Bruce D."/>
            <person name="Goodwin L."/>
            <person name="Pitluck S."/>
            <person name="Schmutz J."/>
            <person name="Larimer F."/>
            <person name="Land M."/>
            <person name="Hauser L."/>
            <person name="Kyrpides N."/>
            <person name="Mikhailova N."/>
            <person name="Liu Z."/>
            <person name="Li T."/>
            <person name="Zhao F."/>
            <person name="Overmann J."/>
            <person name="Bryant D.A."/>
            <person name="Richardson P."/>
        </authorList>
    </citation>
    <scope>NUCLEOTIDE SEQUENCE [LARGE SCALE GENOMIC DNA]</scope>
    <source>
        <strain evidence="12">ATCC 35110 / GB-78</strain>
    </source>
</reference>
<keyword evidence="3 10" id="KW-0285">Flavoprotein</keyword>
<keyword evidence="5 10" id="KW-0812">Transmembrane</keyword>
<protein>
    <recommendedName>
        <fullName evidence="10">Ion-translocating oxidoreductase complex subunit D</fullName>
        <ecNumber evidence="10">7.-.-.-</ecNumber>
    </recommendedName>
    <alternativeName>
        <fullName evidence="10">Rnf electron transport complex subunit D</fullName>
    </alternativeName>
</protein>
<evidence type="ECO:0000256" key="9">
    <source>
        <dbReference type="ARBA" id="ARBA00023136"/>
    </source>
</evidence>
<evidence type="ECO:0000256" key="6">
    <source>
        <dbReference type="ARBA" id="ARBA00022967"/>
    </source>
</evidence>
<evidence type="ECO:0000256" key="2">
    <source>
        <dbReference type="ARBA" id="ARBA00022553"/>
    </source>
</evidence>
<gene>
    <name evidence="10" type="primary">rnfD</name>
    <name evidence="11" type="ordered locus">Ctha_1754</name>
</gene>
<dbReference type="AlphaFoldDB" id="B3QTB2"/>
<dbReference type="EC" id="7.-.-.-" evidence="10"/>
<evidence type="ECO:0000313" key="12">
    <source>
        <dbReference type="Proteomes" id="UP000001208"/>
    </source>
</evidence>
<feature type="transmembrane region" description="Helical" evidence="10">
    <location>
        <begin position="267"/>
        <end position="285"/>
    </location>
</feature>
<organism evidence="11 12">
    <name type="scientific">Chloroherpeton thalassium (strain ATCC 35110 / GB-78)</name>
    <dbReference type="NCBI Taxonomy" id="517418"/>
    <lineage>
        <taxon>Bacteria</taxon>
        <taxon>Pseudomonadati</taxon>
        <taxon>Chlorobiota</taxon>
        <taxon>Chlorobiia</taxon>
        <taxon>Chlorobiales</taxon>
        <taxon>Chloroherpetonaceae</taxon>
        <taxon>Chloroherpeton</taxon>
    </lineage>
</organism>
<evidence type="ECO:0000256" key="1">
    <source>
        <dbReference type="ARBA" id="ARBA00022448"/>
    </source>
</evidence>
<dbReference type="HOGENOM" id="CLU_042020_1_0_10"/>
<evidence type="ECO:0000256" key="5">
    <source>
        <dbReference type="ARBA" id="ARBA00022692"/>
    </source>
</evidence>
<evidence type="ECO:0000256" key="8">
    <source>
        <dbReference type="ARBA" id="ARBA00022989"/>
    </source>
</evidence>
<dbReference type="NCBIfam" id="TIGR01946">
    <property type="entry name" value="rnfD"/>
    <property type="match status" value="1"/>
</dbReference>
<keyword evidence="9 10" id="KW-0472">Membrane</keyword>
<dbReference type="Proteomes" id="UP000001208">
    <property type="component" value="Chromosome"/>
</dbReference>
<dbReference type="PANTHER" id="PTHR30578">
    <property type="entry name" value="ELECTRON TRANSPORT COMPLEX PROTEIN RNFD"/>
    <property type="match status" value="1"/>
</dbReference>
<keyword evidence="10" id="KW-0997">Cell inner membrane</keyword>
<evidence type="ECO:0000256" key="7">
    <source>
        <dbReference type="ARBA" id="ARBA00022982"/>
    </source>
</evidence>
<dbReference type="GO" id="GO:0055085">
    <property type="term" value="P:transmembrane transport"/>
    <property type="evidence" value="ECO:0007669"/>
    <property type="project" value="InterPro"/>
</dbReference>
<dbReference type="STRING" id="517418.Ctha_1754"/>
<dbReference type="PANTHER" id="PTHR30578:SF0">
    <property type="entry name" value="ION-TRANSLOCATING OXIDOREDUCTASE COMPLEX SUBUNIT D"/>
    <property type="match status" value="1"/>
</dbReference>
<name>B3QTB2_CHLT3</name>
<sequence length="323" mass="34955">MQTVTLKVSYAPFVRSSDSIEKVMYNVAIALAPATVLSIYFFGWRALVLTILSVVSCIGFEWAVDKIRGREQTAALDGSAFVTGLLLALNVPSSLPYWMLIIGAFVAIVISKHLFGGLGYNIFNPALVARVFLLISFPVAMTNWPVPFGVDMETAASPLGVLKTDGVAAIQDISLWHMSFGQIGGSIGETSAIALVLGALWLLFNRYITLTIPLSFILTTFGFTGIFYLLDPLHYASPIFHVLTGGLLLGAFFMATDMVTSPIALRGQLLFGFGCGLLTAIIRLWGGYPEGVSFAILIMNALVPLIDSWDLSDKKQKAKEEAK</sequence>
<keyword evidence="12" id="KW-1185">Reference proteome</keyword>
<feature type="transmembrane region" description="Helical" evidence="10">
    <location>
        <begin position="235"/>
        <end position="255"/>
    </location>
</feature>
<evidence type="ECO:0000256" key="10">
    <source>
        <dbReference type="HAMAP-Rule" id="MF_00462"/>
    </source>
</evidence>
<keyword evidence="6 10" id="KW-1278">Translocase</keyword>
<keyword evidence="7 10" id="KW-0249">Electron transport</keyword>
<feature type="transmembrane region" description="Helical" evidence="10">
    <location>
        <begin position="127"/>
        <end position="146"/>
    </location>
</feature>
<evidence type="ECO:0000313" key="11">
    <source>
        <dbReference type="EMBL" id="ACF14211.1"/>
    </source>
</evidence>
<keyword evidence="4 10" id="KW-0288">FMN</keyword>
<comment type="cofactor">
    <cofactor evidence="10">
        <name>FMN</name>
        <dbReference type="ChEBI" id="CHEBI:58210"/>
    </cofactor>
</comment>
<comment type="similarity">
    <text evidence="10">Belongs to the NqrB/RnfD family.</text>
</comment>
<accession>B3QTB2</accession>
<dbReference type="HAMAP" id="MF_00462">
    <property type="entry name" value="RsxD_RnfD"/>
    <property type="match status" value="1"/>
</dbReference>
<dbReference type="Pfam" id="PF03116">
    <property type="entry name" value="NQR2_RnfD_RnfE"/>
    <property type="match status" value="1"/>
</dbReference>
<dbReference type="OrthoDB" id="9776359at2"/>
<dbReference type="KEGG" id="cts:Ctha_1754"/>
<dbReference type="EMBL" id="CP001100">
    <property type="protein sequence ID" value="ACF14211.1"/>
    <property type="molecule type" value="Genomic_DNA"/>
</dbReference>
<feature type="transmembrane region" description="Helical" evidence="10">
    <location>
        <begin position="183"/>
        <end position="203"/>
    </location>
</feature>
<comment type="caution">
    <text evidence="10">Lacks conserved residue(s) required for the propagation of feature annotation.</text>
</comment>
<keyword evidence="10" id="KW-1003">Cell membrane</keyword>
<dbReference type="RefSeq" id="WP_012500295.1">
    <property type="nucleotide sequence ID" value="NC_011026.1"/>
</dbReference>
<evidence type="ECO:0000256" key="3">
    <source>
        <dbReference type="ARBA" id="ARBA00022630"/>
    </source>
</evidence>
<comment type="subunit">
    <text evidence="10">The complex is composed of six subunits: RnfA, RnfB, RnfC, RnfD, RnfE and RnfG.</text>
</comment>
<keyword evidence="2 10" id="KW-0597">Phosphoprotein</keyword>
<comment type="function">
    <text evidence="10">Part of a membrane-bound complex that couples electron transfer with translocation of ions across the membrane.</text>
</comment>